<dbReference type="RefSeq" id="XP_060121266.1">
    <property type="nucleotide sequence ID" value="XM_060265283.1"/>
</dbReference>
<dbReference type="GO" id="GO:0005852">
    <property type="term" value="C:eukaryotic translation initiation factor 3 complex"/>
    <property type="evidence" value="ECO:0007669"/>
    <property type="project" value="UniProtKB-UniRule"/>
</dbReference>
<feature type="domain" description="PCI" evidence="5">
    <location>
        <begin position="54"/>
        <end position="239"/>
    </location>
</feature>
<dbReference type="Gene3D" id="1.10.10.10">
    <property type="entry name" value="Winged helix-like DNA-binding domain superfamily/Winged helix DNA-binding domain"/>
    <property type="match status" value="1"/>
</dbReference>
<dbReference type="GO" id="GO:0003723">
    <property type="term" value="F:RNA binding"/>
    <property type="evidence" value="ECO:0007669"/>
    <property type="project" value="UniProtKB-UniRule"/>
</dbReference>
<dbReference type="InterPro" id="IPR033464">
    <property type="entry name" value="CSN8_PSD8_EIF3K"/>
</dbReference>
<proteinExistence type="inferred from homology"/>
<dbReference type="SUPFAM" id="SSF46785">
    <property type="entry name" value="Winged helix' DNA-binding domain"/>
    <property type="match status" value="1"/>
</dbReference>
<comment type="similarity">
    <text evidence="4">Belongs to the eIF-3 subunit K family.</text>
</comment>
<comment type="subcellular location">
    <subcellularLocation>
        <location evidence="4">Cytoplasm</location>
    </subcellularLocation>
</comment>
<dbReference type="GO" id="GO:0003743">
    <property type="term" value="F:translation initiation factor activity"/>
    <property type="evidence" value="ECO:0007669"/>
    <property type="project" value="UniProtKB-UniRule"/>
</dbReference>
<dbReference type="GO" id="GO:0001732">
    <property type="term" value="P:formation of cytoplasmic translation initiation complex"/>
    <property type="evidence" value="ECO:0007669"/>
    <property type="project" value="UniProtKB-UniRule"/>
</dbReference>
<dbReference type="PANTHER" id="PTHR13022:SF0">
    <property type="entry name" value="EUKARYOTIC TRANSLATION INITIATION FACTOR 3 SUBUNIT K"/>
    <property type="match status" value="1"/>
</dbReference>
<evidence type="ECO:0000256" key="1">
    <source>
        <dbReference type="ARBA" id="ARBA00022490"/>
    </source>
</evidence>
<dbReference type="Pfam" id="PF10075">
    <property type="entry name" value="CSN8_PSD8_EIF3K"/>
    <property type="match status" value="1"/>
</dbReference>
<evidence type="ECO:0000313" key="7">
    <source>
        <dbReference type="Proteomes" id="UP001217754"/>
    </source>
</evidence>
<organism evidence="6 7">
    <name type="scientific">Malassezia japonica</name>
    <dbReference type="NCBI Taxonomy" id="223818"/>
    <lineage>
        <taxon>Eukaryota</taxon>
        <taxon>Fungi</taxon>
        <taxon>Dikarya</taxon>
        <taxon>Basidiomycota</taxon>
        <taxon>Ustilaginomycotina</taxon>
        <taxon>Malasseziomycetes</taxon>
        <taxon>Malasseziales</taxon>
        <taxon>Malasseziaceae</taxon>
        <taxon>Malassezia</taxon>
    </lineage>
</organism>
<dbReference type="SUPFAM" id="SSF48371">
    <property type="entry name" value="ARM repeat"/>
    <property type="match status" value="1"/>
</dbReference>
<dbReference type="InterPro" id="IPR036388">
    <property type="entry name" value="WH-like_DNA-bd_sf"/>
</dbReference>
<dbReference type="PANTHER" id="PTHR13022">
    <property type="entry name" value="EUKARYOTIC TRANSLATION INITIATION FACTOR 3 SUBUNIT 11"/>
    <property type="match status" value="1"/>
</dbReference>
<evidence type="ECO:0000259" key="5">
    <source>
        <dbReference type="PROSITE" id="PS50250"/>
    </source>
</evidence>
<dbReference type="GO" id="GO:0016282">
    <property type="term" value="C:eukaryotic 43S preinitiation complex"/>
    <property type="evidence" value="ECO:0007669"/>
    <property type="project" value="UniProtKB-UniRule"/>
</dbReference>
<evidence type="ECO:0000256" key="4">
    <source>
        <dbReference type="HAMAP-Rule" id="MF_03010"/>
    </source>
</evidence>
<comment type="function">
    <text evidence="4">Component of the eukaryotic translation initiation factor 3 (eIF-3) complex, which is involved in protein synthesis of a specialized repertoire of mRNAs and, together with other initiation factors, stimulates binding of mRNA and methionyl-tRNAi to the 40S ribosome. The eIF-3 complex specifically targets and initiates translation of a subset of mRNAs involved in cell proliferation.</text>
</comment>
<dbReference type="Gene3D" id="1.25.40.250">
    <property type="entry name" value="ARM repeat, domain 1"/>
    <property type="match status" value="1"/>
</dbReference>
<dbReference type="GO" id="GO:0033290">
    <property type="term" value="C:eukaryotic 48S preinitiation complex"/>
    <property type="evidence" value="ECO:0007669"/>
    <property type="project" value="UniProtKB-UniRule"/>
</dbReference>
<keyword evidence="7" id="KW-1185">Reference proteome</keyword>
<dbReference type="GO" id="GO:0006446">
    <property type="term" value="P:regulation of translational initiation"/>
    <property type="evidence" value="ECO:0007669"/>
    <property type="project" value="InterPro"/>
</dbReference>
<dbReference type="InterPro" id="IPR000717">
    <property type="entry name" value="PCI_dom"/>
</dbReference>
<evidence type="ECO:0000256" key="3">
    <source>
        <dbReference type="ARBA" id="ARBA00022917"/>
    </source>
</evidence>
<name>A0AAF0JA61_9BASI</name>
<accession>A0AAF0JA61</accession>
<dbReference type="InterPro" id="IPR009374">
    <property type="entry name" value="eIF3k"/>
</dbReference>
<dbReference type="InterPro" id="IPR016020">
    <property type="entry name" value="Transl_init_fac_sub12_N_euk"/>
</dbReference>
<dbReference type="EMBL" id="CP119959">
    <property type="protein sequence ID" value="WFD38369.1"/>
    <property type="molecule type" value="Genomic_DNA"/>
</dbReference>
<dbReference type="GeneID" id="85224970"/>
<dbReference type="HAMAP" id="MF_03010">
    <property type="entry name" value="eIF3k"/>
    <property type="match status" value="1"/>
</dbReference>
<reference evidence="6" key="1">
    <citation type="submission" date="2023-03" db="EMBL/GenBank/DDBJ databases">
        <title>Mating type loci evolution in Malassezia.</title>
        <authorList>
            <person name="Coelho M.A."/>
        </authorList>
    </citation>
    <scope>NUCLEOTIDE SEQUENCE</scope>
    <source>
        <strain evidence="6">CBS 9431</strain>
    </source>
</reference>
<dbReference type="InterPro" id="IPR036390">
    <property type="entry name" value="WH_DNA-bd_sf"/>
</dbReference>
<gene>
    <name evidence="6" type="ORF">MJAP1_001321</name>
</gene>
<keyword evidence="3 4" id="KW-0648">Protein biosynthesis</keyword>
<dbReference type="GO" id="GO:0043022">
    <property type="term" value="F:ribosome binding"/>
    <property type="evidence" value="ECO:0007669"/>
    <property type="project" value="InterPro"/>
</dbReference>
<dbReference type="AlphaFoldDB" id="A0AAF0JA61"/>
<comment type="subunit">
    <text evidence="4">Component of the eukaryotic translation initiation factor 3 (eIF-3) complex.</text>
</comment>
<protein>
    <recommendedName>
        <fullName evidence="4">Eukaryotic translation initiation factor 3 subunit K</fullName>
        <shortName evidence="4">eIF3k</shortName>
    </recommendedName>
    <alternativeName>
        <fullName evidence="4">eIF-3 p25</fullName>
    </alternativeName>
</protein>
<dbReference type="Proteomes" id="UP001217754">
    <property type="component" value="Chromosome 2"/>
</dbReference>
<evidence type="ECO:0000256" key="2">
    <source>
        <dbReference type="ARBA" id="ARBA00022540"/>
    </source>
</evidence>
<dbReference type="PROSITE" id="PS50250">
    <property type="entry name" value="PCI"/>
    <property type="match status" value="1"/>
</dbReference>
<sequence length="252" mass="27591">MASTSDTATAHTWVHPECRPENIEKLISDVDRYNPQNRTVLVEYLNAQLKNGTYDALPNLAILKLFQLNPSEFDLDVAVNILVKALTAAPFPDFSLCISLLGEAPVKTLSSNDAALSTGAAGIITEPIIVHLATLSTFLFETKFRDFWALYNSGDFADVRKYTANAAGFEEDVRKVVLNSVKGTFRTISEARIGGYLNLQGADLAKFINEQPGWELSNGTVTVPANIDNEVKPTVTREEISLENLSKLLAQA</sequence>
<keyword evidence="1 4" id="KW-0963">Cytoplasm</keyword>
<evidence type="ECO:0000313" key="6">
    <source>
        <dbReference type="EMBL" id="WFD38369.1"/>
    </source>
</evidence>
<dbReference type="InterPro" id="IPR016024">
    <property type="entry name" value="ARM-type_fold"/>
</dbReference>
<keyword evidence="2 4" id="KW-0396">Initiation factor</keyword>